<gene>
    <name evidence="1" type="ORF">F9L08_25700</name>
</gene>
<protein>
    <submittedName>
        <fullName evidence="1">Uncharacterized protein</fullName>
    </submittedName>
</protein>
<sequence length="75" mass="8325">MKLKAALLLLPLAFAFAGGAALANPLISPISSSGQSEQCQKLAETICKEWKHYKQKYEYCLKTTYGNCMHQIPPH</sequence>
<evidence type="ECO:0000313" key="1">
    <source>
        <dbReference type="EMBL" id="KAB2677013.1"/>
    </source>
</evidence>
<name>A0A6N6QII5_9HYPH</name>
<comment type="caution">
    <text evidence="1">The sequence shown here is derived from an EMBL/GenBank/DDBJ whole genome shotgun (WGS) entry which is preliminary data.</text>
</comment>
<accession>A0A6N6QII5</accession>
<dbReference type="RefSeq" id="WP_151555517.1">
    <property type="nucleotide sequence ID" value="NZ_JAKVTF010000001.1"/>
</dbReference>
<dbReference type="AlphaFoldDB" id="A0A6N6QII5"/>
<evidence type="ECO:0000313" key="2">
    <source>
        <dbReference type="Proteomes" id="UP000481643"/>
    </source>
</evidence>
<dbReference type="Proteomes" id="UP000481643">
    <property type="component" value="Unassembled WGS sequence"/>
</dbReference>
<dbReference type="EMBL" id="WBVX01000043">
    <property type="protein sequence ID" value="KAB2677013.1"/>
    <property type="molecule type" value="Genomic_DNA"/>
</dbReference>
<reference evidence="1 2" key="1">
    <citation type="submission" date="2019-09" db="EMBL/GenBank/DDBJ databases">
        <title>Taxonomic organization of the family Brucellaceae based on a phylogenomic approach.</title>
        <authorList>
            <person name="Leclercq S."/>
            <person name="Cloeckaert A."/>
            <person name="Zygmunt M.S."/>
        </authorList>
    </citation>
    <scope>NUCLEOTIDE SEQUENCE [LARGE SCALE GENOMIC DNA]</scope>
    <source>
        <strain evidence="1 2">WS1830</strain>
    </source>
</reference>
<organism evidence="1 2">
    <name type="scientific">Brucella tritici</name>
    <dbReference type="NCBI Taxonomy" id="94626"/>
    <lineage>
        <taxon>Bacteria</taxon>
        <taxon>Pseudomonadati</taxon>
        <taxon>Pseudomonadota</taxon>
        <taxon>Alphaproteobacteria</taxon>
        <taxon>Hyphomicrobiales</taxon>
        <taxon>Brucellaceae</taxon>
        <taxon>Brucella/Ochrobactrum group</taxon>
        <taxon>Brucella</taxon>
    </lineage>
</organism>
<proteinExistence type="predicted"/>